<keyword evidence="2" id="KW-0687">Ribonucleoprotein</keyword>
<evidence type="ECO:0000313" key="2">
    <source>
        <dbReference type="EMBL" id="MET3655628.1"/>
    </source>
</evidence>
<dbReference type="Pfam" id="PF08461">
    <property type="entry name" value="WHD_RNase_R"/>
    <property type="match status" value="1"/>
</dbReference>
<evidence type="ECO:0000259" key="1">
    <source>
        <dbReference type="Pfam" id="PF08461"/>
    </source>
</evidence>
<feature type="domain" description="Ribonuclease R winged-helix" evidence="1">
    <location>
        <begin position="253"/>
        <end position="320"/>
    </location>
</feature>
<comment type="caution">
    <text evidence="2">The sequence shown here is derived from an EMBL/GenBank/DDBJ whole genome shotgun (WGS) entry which is preliminary data.</text>
</comment>
<name>A0ABV2K6H5_SPOPS</name>
<dbReference type="InterPro" id="IPR013668">
    <property type="entry name" value="RNase_R_HTH_12"/>
</dbReference>
<dbReference type="EMBL" id="JBEPME010000001">
    <property type="protein sequence ID" value="MET3655628.1"/>
    <property type="molecule type" value="Genomic_DNA"/>
</dbReference>
<organism evidence="2 3">
    <name type="scientific">Sporosarcina psychrophila</name>
    <name type="common">Bacillus psychrophilus</name>
    <dbReference type="NCBI Taxonomy" id="1476"/>
    <lineage>
        <taxon>Bacteria</taxon>
        <taxon>Bacillati</taxon>
        <taxon>Bacillota</taxon>
        <taxon>Bacilli</taxon>
        <taxon>Bacillales</taxon>
        <taxon>Caryophanaceae</taxon>
        <taxon>Sporosarcina</taxon>
    </lineage>
</organism>
<keyword evidence="3" id="KW-1185">Reference proteome</keyword>
<accession>A0ABV2K6H5</accession>
<keyword evidence="2" id="KW-0689">Ribosomal protein</keyword>
<dbReference type="Proteomes" id="UP001549104">
    <property type="component" value="Unassembled WGS sequence"/>
</dbReference>
<dbReference type="GO" id="GO:0005840">
    <property type="term" value="C:ribosome"/>
    <property type="evidence" value="ECO:0007669"/>
    <property type="project" value="UniProtKB-KW"/>
</dbReference>
<sequence>MRKLHVISIQKAYLDIVVNQLVEIFGDEIELSAITLQELTMDVIAEQDIVILSKEILKGITRPFIPESCPIIIAKREVNIAATKDLYKLLNGQQILVINDTMEHAVETARSLKSIYFEHDYIAYDPMNLMPSNINWIVTPGEKELVPREFENVIDIAPRTLDFKTVLETAKFVKSEMGQISLMNRFYKSQLALAEKWNDENELQYKKVLVQQADKRSKVEDRKEKYNSLAVETMRSIIDKIEEHGFLEESLAILAVYKEAKGNFESFGRAKVKLKLRDAGITFSDQQLRLRLEILQEIGLVNARQGRGGTKLSDKGETFLKQHNEVASNEF</sequence>
<evidence type="ECO:0000313" key="3">
    <source>
        <dbReference type="Proteomes" id="UP001549104"/>
    </source>
</evidence>
<reference evidence="2 3" key="1">
    <citation type="submission" date="2024-06" db="EMBL/GenBank/DDBJ databases">
        <title>Sorghum-associated microbial communities from plants grown in Nebraska, USA.</title>
        <authorList>
            <person name="Schachtman D."/>
        </authorList>
    </citation>
    <scope>NUCLEOTIDE SEQUENCE [LARGE SCALE GENOMIC DNA]</scope>
    <source>
        <strain evidence="2 3">1288</strain>
    </source>
</reference>
<protein>
    <submittedName>
        <fullName evidence="2">Ribosomal protein S19E (S16A)</fullName>
    </submittedName>
</protein>
<dbReference type="RefSeq" id="WP_338655355.1">
    <property type="nucleotide sequence ID" value="NZ_CP146246.1"/>
</dbReference>
<gene>
    <name evidence="2" type="ORF">ABIC55_000712</name>
</gene>
<proteinExistence type="predicted"/>